<evidence type="ECO:0000313" key="3">
    <source>
        <dbReference type="Proteomes" id="UP001445076"/>
    </source>
</evidence>
<dbReference type="InterPro" id="IPR052083">
    <property type="entry name" value="Aminoacylase-1_M20A"/>
</dbReference>
<accession>A0AAW0WWF8</accession>
<dbReference type="Proteomes" id="UP001445076">
    <property type="component" value="Unassembled WGS sequence"/>
</dbReference>
<evidence type="ECO:0000259" key="1">
    <source>
        <dbReference type="Pfam" id="PF07687"/>
    </source>
</evidence>
<evidence type="ECO:0000313" key="2">
    <source>
        <dbReference type="EMBL" id="KAK8731746.1"/>
    </source>
</evidence>
<reference evidence="2 3" key="1">
    <citation type="journal article" date="2024" name="BMC Genomics">
        <title>Genome assembly of redclaw crayfish (Cherax quadricarinatus) provides insights into its immune adaptation and hypoxia tolerance.</title>
        <authorList>
            <person name="Liu Z."/>
            <person name="Zheng J."/>
            <person name="Li H."/>
            <person name="Fang K."/>
            <person name="Wang S."/>
            <person name="He J."/>
            <person name="Zhou D."/>
            <person name="Weng S."/>
            <person name="Chi M."/>
            <person name="Gu Z."/>
            <person name="He J."/>
            <person name="Li F."/>
            <person name="Wang M."/>
        </authorList>
    </citation>
    <scope>NUCLEOTIDE SEQUENCE [LARGE SCALE GENOMIC DNA]</scope>
    <source>
        <strain evidence="2">ZL_2023a</strain>
    </source>
</reference>
<comment type="caution">
    <text evidence="2">The sequence shown here is derived from an EMBL/GenBank/DDBJ whole genome shotgun (WGS) entry which is preliminary data.</text>
</comment>
<gene>
    <name evidence="2" type="ORF">OTU49_007451</name>
</gene>
<dbReference type="EMBL" id="JARKIK010000060">
    <property type="protein sequence ID" value="KAK8731746.1"/>
    <property type="molecule type" value="Genomic_DNA"/>
</dbReference>
<dbReference type="Gene3D" id="3.30.70.360">
    <property type="match status" value="1"/>
</dbReference>
<dbReference type="PANTHER" id="PTHR45892:SF1">
    <property type="entry name" value="AMINOACYLASE-1"/>
    <property type="match status" value="1"/>
</dbReference>
<dbReference type="PANTHER" id="PTHR45892">
    <property type="entry name" value="AMINOACYLASE-1"/>
    <property type="match status" value="1"/>
</dbReference>
<dbReference type="AlphaFoldDB" id="A0AAW0WWF8"/>
<dbReference type="FunFam" id="3.30.70.360:FF:000005">
    <property type="entry name" value="Putative Aminoacylase-1"/>
    <property type="match status" value="1"/>
</dbReference>
<dbReference type="GO" id="GO:0004046">
    <property type="term" value="F:aminoacylase activity"/>
    <property type="evidence" value="ECO:0007669"/>
    <property type="project" value="TreeGrafter"/>
</dbReference>
<proteinExistence type="predicted"/>
<dbReference type="SUPFAM" id="SSF55031">
    <property type="entry name" value="Bacterial exopeptidase dimerisation domain"/>
    <property type="match status" value="1"/>
</dbReference>
<protein>
    <recommendedName>
        <fullName evidence="1">Peptidase M20 dimerisation domain-containing protein</fullName>
    </recommendedName>
</protein>
<feature type="domain" description="Peptidase M20 dimerisation" evidence="1">
    <location>
        <begin position="11"/>
        <end position="115"/>
    </location>
</feature>
<sequence length="203" mass="22608">MIYVIKITITAIKVKCPGQPGHGSQFLTNTAGEKLYKVIDSFLSYRDEQEHLLKENKNLCLGDVNTVNLTMLEGGVQYNVVPAELNVGFDIRVSPTQDLTKFEEKITSLCKSAGEDVTYEFVVNKLPQASEGQNQVTCVEDGKNPWWDAFSQACKHQSTFLLSASPPSTEHQSFSMITMNSSTRKYSYEASRSTRPLSVPLLT</sequence>
<keyword evidence="3" id="KW-1185">Reference proteome</keyword>
<dbReference type="InterPro" id="IPR036264">
    <property type="entry name" value="Bact_exopeptidase_dim_dom"/>
</dbReference>
<organism evidence="2 3">
    <name type="scientific">Cherax quadricarinatus</name>
    <name type="common">Australian red claw crayfish</name>
    <dbReference type="NCBI Taxonomy" id="27406"/>
    <lineage>
        <taxon>Eukaryota</taxon>
        <taxon>Metazoa</taxon>
        <taxon>Ecdysozoa</taxon>
        <taxon>Arthropoda</taxon>
        <taxon>Crustacea</taxon>
        <taxon>Multicrustacea</taxon>
        <taxon>Malacostraca</taxon>
        <taxon>Eumalacostraca</taxon>
        <taxon>Eucarida</taxon>
        <taxon>Decapoda</taxon>
        <taxon>Pleocyemata</taxon>
        <taxon>Astacidea</taxon>
        <taxon>Parastacoidea</taxon>
        <taxon>Parastacidae</taxon>
        <taxon>Cherax</taxon>
    </lineage>
</organism>
<dbReference type="Pfam" id="PF07687">
    <property type="entry name" value="M20_dimer"/>
    <property type="match status" value="1"/>
</dbReference>
<name>A0AAW0WWF8_CHEQU</name>
<dbReference type="InterPro" id="IPR011650">
    <property type="entry name" value="Peptidase_M20_dimer"/>
</dbReference>